<name>A0A1H3NGX5_9ACTN</name>
<dbReference type="PANTHER" id="PTHR43329">
    <property type="entry name" value="EPOXIDE HYDROLASE"/>
    <property type="match status" value="1"/>
</dbReference>
<dbReference type="PRINTS" id="PR00412">
    <property type="entry name" value="EPOXHYDRLASE"/>
</dbReference>
<dbReference type="GO" id="GO:0016787">
    <property type="term" value="F:hydrolase activity"/>
    <property type="evidence" value="ECO:0007669"/>
    <property type="project" value="UniProtKB-KW"/>
</dbReference>
<accession>A0A1H3NGX5</accession>
<dbReference type="InterPro" id="IPR000073">
    <property type="entry name" value="AB_hydrolase_1"/>
</dbReference>
<evidence type="ECO:0000256" key="1">
    <source>
        <dbReference type="ARBA" id="ARBA00022801"/>
    </source>
</evidence>
<organism evidence="3 4">
    <name type="scientific">Asanoa ishikariensis</name>
    <dbReference type="NCBI Taxonomy" id="137265"/>
    <lineage>
        <taxon>Bacteria</taxon>
        <taxon>Bacillati</taxon>
        <taxon>Actinomycetota</taxon>
        <taxon>Actinomycetes</taxon>
        <taxon>Micromonosporales</taxon>
        <taxon>Micromonosporaceae</taxon>
        <taxon>Asanoa</taxon>
    </lineage>
</organism>
<dbReference type="EMBL" id="FNQB01000001">
    <property type="protein sequence ID" value="SDY87725.1"/>
    <property type="molecule type" value="Genomic_DNA"/>
</dbReference>
<dbReference type="Proteomes" id="UP000199632">
    <property type="component" value="Unassembled WGS sequence"/>
</dbReference>
<evidence type="ECO:0000313" key="3">
    <source>
        <dbReference type="EMBL" id="SDY87725.1"/>
    </source>
</evidence>
<protein>
    <submittedName>
        <fullName evidence="3">Pimeloyl-ACP methyl ester carboxylesterase</fullName>
    </submittedName>
</protein>
<keyword evidence="4" id="KW-1185">Reference proteome</keyword>
<dbReference type="STRING" id="137265.SAMN05421684_2042"/>
<gene>
    <name evidence="3" type="ORF">SAMN05421684_2042</name>
</gene>
<proteinExistence type="predicted"/>
<feature type="domain" description="AB hydrolase-1" evidence="2">
    <location>
        <begin position="29"/>
        <end position="145"/>
    </location>
</feature>
<dbReference type="SUPFAM" id="SSF53474">
    <property type="entry name" value="alpha/beta-Hydrolases"/>
    <property type="match status" value="1"/>
</dbReference>
<reference evidence="4" key="1">
    <citation type="submission" date="2016-10" db="EMBL/GenBank/DDBJ databases">
        <authorList>
            <person name="Varghese N."/>
            <person name="Submissions S."/>
        </authorList>
    </citation>
    <scope>NUCLEOTIDE SEQUENCE [LARGE SCALE GENOMIC DNA]</scope>
    <source>
        <strain evidence="4">DSM 44718</strain>
    </source>
</reference>
<dbReference type="InterPro" id="IPR000639">
    <property type="entry name" value="Epox_hydrolase-like"/>
</dbReference>
<keyword evidence="1" id="KW-0378">Hydrolase</keyword>
<dbReference type="Gene3D" id="3.40.50.1820">
    <property type="entry name" value="alpha/beta hydrolase"/>
    <property type="match status" value="1"/>
</dbReference>
<dbReference type="InterPro" id="IPR029058">
    <property type="entry name" value="AB_hydrolase_fold"/>
</dbReference>
<dbReference type="AlphaFoldDB" id="A0A1H3NGX5"/>
<dbReference type="PRINTS" id="PR00111">
    <property type="entry name" value="ABHYDROLASE"/>
</dbReference>
<dbReference type="Pfam" id="PF00561">
    <property type="entry name" value="Abhydrolase_1"/>
    <property type="match status" value="1"/>
</dbReference>
<evidence type="ECO:0000313" key="4">
    <source>
        <dbReference type="Proteomes" id="UP000199632"/>
    </source>
</evidence>
<sequence length="277" mass="29259">MLAGTLARMRIETRGLTFDVTEGGPPGGPPVILLHGFPQNRGSWAGVTAHLNAAGLRTFAIDQRGYSPGARPSGVDAYRQAECVADAAAFVDELAGGRADVVGHDFGALVGWQLAAAHPDRVRSLTAVSVPHPAAFAQAVFTDPDQQRRSSYIQLFLMVGKAEAVLTSDDGARLRTMLDGVGDAAPLLEPGALTPALNWYRALAIEELAKVGPVERPTTFVWGDRDTAVGLVAASTAGEHVTGDYRFLPLPGVDHWVPERQPEVLAQAILARIADAS</sequence>
<evidence type="ECO:0000259" key="2">
    <source>
        <dbReference type="Pfam" id="PF00561"/>
    </source>
</evidence>